<feature type="transmembrane region" description="Helical" evidence="6">
    <location>
        <begin position="65"/>
        <end position="83"/>
    </location>
</feature>
<reference evidence="8" key="1">
    <citation type="journal article" date="2019" name="Int. J. Syst. Evol. Microbiol.">
        <title>The Global Catalogue of Microorganisms (GCM) 10K type strain sequencing project: providing services to taxonomists for standard genome sequencing and annotation.</title>
        <authorList>
            <consortium name="The Broad Institute Genomics Platform"/>
            <consortium name="The Broad Institute Genome Sequencing Center for Infectious Disease"/>
            <person name="Wu L."/>
            <person name="Ma J."/>
        </authorList>
    </citation>
    <scope>NUCLEOTIDE SEQUENCE [LARGE SCALE GENOMIC DNA]</scope>
    <source>
        <strain evidence="8">JCM 18952</strain>
    </source>
</reference>
<comment type="caution">
    <text evidence="7">The sequence shown here is derived from an EMBL/GenBank/DDBJ whole genome shotgun (WGS) entry which is preliminary data.</text>
</comment>
<keyword evidence="4 6" id="KW-1133">Transmembrane helix</keyword>
<sequence>MAERVEEEDQKKAVTKGGILATVSGIVRSGRVYFGITTNVLSSVGNFAISISLARVLGISELGEFAVAFAFYVFCAGLIRAAVCEPLLAMSPSRLALSSGSNRVSLIGFAFALLLVPFGLVFSMPYIAMLGLALPGLVLFDYSKSMNLAMFDRKISLIQESVWTFVSMIAGTLLLLDRITGFQGFVIWAASGAVIGFTTVLWQSFGIRPTWNLAKNDTHNALAFGGDYIIGSGASQVNFNLIGVVAGLASVGSLRAGGTLLGPVSIVIGSAQTLAIPYLSRGIAHGGRVTALRALASTSLIAVLSIPILAIMAFFPPFLGEMLLGENWAYAEPVLPFLALEMAAIAMTTVPFAGFRALQAGRASVLIRFSLAVIRVTTVVLAATVSGVLAAAIAMAFTSCLGAIVWWSGYLFQLRRKTRTAI</sequence>
<feature type="transmembrane region" description="Helical" evidence="6">
    <location>
        <begin position="182"/>
        <end position="202"/>
    </location>
</feature>
<evidence type="ECO:0008006" key="9">
    <source>
        <dbReference type="Google" id="ProtNLM"/>
    </source>
</evidence>
<evidence type="ECO:0000256" key="1">
    <source>
        <dbReference type="ARBA" id="ARBA00004651"/>
    </source>
</evidence>
<keyword evidence="2" id="KW-1003">Cell membrane</keyword>
<keyword evidence="8" id="KW-1185">Reference proteome</keyword>
<keyword evidence="3 6" id="KW-0812">Transmembrane</keyword>
<keyword evidence="5 6" id="KW-0472">Membrane</keyword>
<proteinExistence type="predicted"/>
<evidence type="ECO:0000256" key="5">
    <source>
        <dbReference type="ARBA" id="ARBA00023136"/>
    </source>
</evidence>
<feature type="transmembrane region" description="Helical" evidence="6">
    <location>
        <begin position="335"/>
        <end position="358"/>
    </location>
</feature>
<accession>A0ABP9TLT9</accession>
<name>A0ABP9TLT9_9MICC</name>
<dbReference type="EMBL" id="BAABLK010000034">
    <property type="protein sequence ID" value="GAA5227779.1"/>
    <property type="molecule type" value="Genomic_DNA"/>
</dbReference>
<evidence type="ECO:0000256" key="6">
    <source>
        <dbReference type="SAM" id="Phobius"/>
    </source>
</evidence>
<evidence type="ECO:0000256" key="2">
    <source>
        <dbReference type="ARBA" id="ARBA00022475"/>
    </source>
</evidence>
<protein>
    <recommendedName>
        <fullName evidence="9">O-antigen/teichoic acid export membrane protein</fullName>
    </recommendedName>
</protein>
<feature type="transmembrane region" description="Helical" evidence="6">
    <location>
        <begin position="365"/>
        <end position="383"/>
    </location>
</feature>
<evidence type="ECO:0000256" key="4">
    <source>
        <dbReference type="ARBA" id="ARBA00022989"/>
    </source>
</evidence>
<feature type="transmembrane region" description="Helical" evidence="6">
    <location>
        <begin position="260"/>
        <end position="279"/>
    </location>
</feature>
<organism evidence="7 8">
    <name type="scientific">Paeniglutamicibacter antarcticus</name>
    <dbReference type="NCBI Taxonomy" id="494023"/>
    <lineage>
        <taxon>Bacteria</taxon>
        <taxon>Bacillati</taxon>
        <taxon>Actinomycetota</taxon>
        <taxon>Actinomycetes</taxon>
        <taxon>Micrococcales</taxon>
        <taxon>Micrococcaceae</taxon>
        <taxon>Paeniglutamicibacter</taxon>
    </lineage>
</organism>
<dbReference type="InterPro" id="IPR050833">
    <property type="entry name" value="Poly_Biosynth_Transport"/>
</dbReference>
<comment type="subcellular location">
    <subcellularLocation>
        <location evidence="1">Cell membrane</location>
        <topology evidence="1">Multi-pass membrane protein</topology>
    </subcellularLocation>
</comment>
<evidence type="ECO:0000313" key="8">
    <source>
        <dbReference type="Proteomes" id="UP001501257"/>
    </source>
</evidence>
<feature type="transmembrane region" description="Helical" evidence="6">
    <location>
        <begin position="237"/>
        <end position="254"/>
    </location>
</feature>
<feature type="transmembrane region" description="Helical" evidence="6">
    <location>
        <begin position="291"/>
        <end position="315"/>
    </location>
</feature>
<feature type="transmembrane region" description="Helical" evidence="6">
    <location>
        <begin position="389"/>
        <end position="412"/>
    </location>
</feature>
<feature type="transmembrane region" description="Helical" evidence="6">
    <location>
        <begin position="104"/>
        <end position="120"/>
    </location>
</feature>
<evidence type="ECO:0000256" key="3">
    <source>
        <dbReference type="ARBA" id="ARBA00022692"/>
    </source>
</evidence>
<feature type="transmembrane region" description="Helical" evidence="6">
    <location>
        <begin position="32"/>
        <end position="53"/>
    </location>
</feature>
<dbReference type="PANTHER" id="PTHR30250">
    <property type="entry name" value="PST FAMILY PREDICTED COLANIC ACID TRANSPORTER"/>
    <property type="match status" value="1"/>
</dbReference>
<evidence type="ECO:0000313" key="7">
    <source>
        <dbReference type="EMBL" id="GAA5227779.1"/>
    </source>
</evidence>
<gene>
    <name evidence="7" type="ORF">GCM10025778_23120</name>
</gene>
<feature type="transmembrane region" description="Helical" evidence="6">
    <location>
        <begin position="155"/>
        <end position="176"/>
    </location>
</feature>
<dbReference type="PANTHER" id="PTHR30250:SF26">
    <property type="entry name" value="PSMA PROTEIN"/>
    <property type="match status" value="1"/>
</dbReference>
<dbReference type="Proteomes" id="UP001501257">
    <property type="component" value="Unassembled WGS sequence"/>
</dbReference>